<accession>C2BE49</accession>
<evidence type="ECO:0000313" key="1">
    <source>
        <dbReference type="EMBL" id="EEI86817.1"/>
    </source>
</evidence>
<reference evidence="1 2" key="1">
    <citation type="submission" date="2008-10" db="EMBL/GenBank/DDBJ databases">
        <authorList>
            <person name="Qin X."/>
            <person name="Bachman B."/>
            <person name="Battles P."/>
            <person name="Bell A."/>
            <person name="Bess C."/>
            <person name="Bickham C."/>
            <person name="Chaboub L."/>
            <person name="Chen D."/>
            <person name="Coyle M."/>
            <person name="Deiros D.R."/>
            <person name="Dinh H."/>
            <person name="Forbes L."/>
            <person name="Fowler G."/>
            <person name="Francisco L."/>
            <person name="Fu Q."/>
            <person name="Gubbala S."/>
            <person name="Hale W."/>
            <person name="Han Y."/>
            <person name="Hemphill L."/>
            <person name="Highlander S.K."/>
            <person name="Hirani K."/>
            <person name="Hogues M."/>
            <person name="Jackson L."/>
            <person name="Jakkamsetti A."/>
            <person name="Javaid M."/>
            <person name="Jiang H."/>
            <person name="Korchina V."/>
            <person name="Kovar C."/>
            <person name="Lara F."/>
            <person name="Lee S."/>
            <person name="Mata R."/>
            <person name="Mathew T."/>
            <person name="Moen C."/>
            <person name="Morales K."/>
            <person name="Munidasa M."/>
            <person name="Nazareth L."/>
            <person name="Ngo R."/>
            <person name="Nguyen L."/>
            <person name="Okwuonu G."/>
            <person name="Ongeri F."/>
            <person name="Patil S."/>
            <person name="Petrosino J."/>
            <person name="Pham C."/>
            <person name="Pham P."/>
            <person name="Pu L.-L."/>
            <person name="Puazo M."/>
            <person name="Raj R."/>
            <person name="Reid J."/>
            <person name="Rouhana J."/>
            <person name="Saada N."/>
            <person name="Shang Y."/>
            <person name="Simmons D."/>
            <person name="Thornton R."/>
            <person name="Warren J."/>
            <person name="Weissenberger G."/>
            <person name="Zhang J."/>
            <person name="Zhang L."/>
            <person name="Zhou C."/>
            <person name="Zhu D."/>
            <person name="Muzny D."/>
            <person name="Worley K."/>
            <person name="Gibbs R."/>
        </authorList>
    </citation>
    <scope>NUCLEOTIDE SEQUENCE [LARGE SCALE GENOMIC DNA]</scope>
    <source>
        <strain evidence="1 2">ATCC 51172</strain>
    </source>
</reference>
<comment type="caution">
    <text evidence="1">The sequence shown here is derived from an EMBL/GenBank/DDBJ whole genome shotgun (WGS) entry which is preliminary data.</text>
</comment>
<keyword evidence="2" id="KW-1185">Reference proteome</keyword>
<dbReference type="HOGENOM" id="CLU_3148826_0_0_9"/>
<name>C2BE49_9FIRM</name>
<dbReference type="Proteomes" id="UP000005984">
    <property type="component" value="Unassembled WGS sequence"/>
</dbReference>
<organism evidence="1 2">
    <name type="scientific">Anaerococcus lactolyticus ATCC 51172</name>
    <dbReference type="NCBI Taxonomy" id="525254"/>
    <lineage>
        <taxon>Bacteria</taxon>
        <taxon>Bacillati</taxon>
        <taxon>Bacillota</taxon>
        <taxon>Tissierellia</taxon>
        <taxon>Tissierellales</taxon>
        <taxon>Peptoniphilaceae</taxon>
        <taxon>Anaerococcus</taxon>
    </lineage>
</organism>
<dbReference type="EMBL" id="ABYO01000146">
    <property type="protein sequence ID" value="EEI86817.1"/>
    <property type="molecule type" value="Genomic_DNA"/>
</dbReference>
<proteinExistence type="predicted"/>
<protein>
    <submittedName>
        <fullName evidence="1">Uncharacterized protein</fullName>
    </submittedName>
</protein>
<evidence type="ECO:0000313" key="2">
    <source>
        <dbReference type="Proteomes" id="UP000005984"/>
    </source>
</evidence>
<dbReference type="AlphaFoldDB" id="C2BE49"/>
<gene>
    <name evidence="1" type="ORF">HMPREF0072_0619</name>
</gene>
<sequence>MTATLRGITLDQVCARLRVRAGRRHLSVCPHGIPITPKARRFRRAGGS</sequence>